<feature type="chain" id="PRO_5035302170" evidence="1">
    <location>
        <begin position="19"/>
        <end position="355"/>
    </location>
</feature>
<protein>
    <submittedName>
        <fullName evidence="2">Uncharacterized protein</fullName>
    </submittedName>
</protein>
<feature type="signal peptide" evidence="1">
    <location>
        <begin position="1"/>
        <end position="18"/>
    </location>
</feature>
<keyword evidence="1" id="KW-0732">Signal</keyword>
<evidence type="ECO:0000256" key="1">
    <source>
        <dbReference type="SAM" id="SignalP"/>
    </source>
</evidence>
<dbReference type="Proteomes" id="UP000751190">
    <property type="component" value="Unassembled WGS sequence"/>
</dbReference>
<sequence length="355" mass="38524">MAGFALAAFVGAAAGSLGGPWRASAPVGCARVRPGWVASAHAPAAVRTRRLCGAPRARGARGTTRMLSALEDDGEQIKRFVLQRALQTVMFYMRTCRDTPTADWLERFLELPGLNEYHGLDGLREPWRMTVTRLFAEPPTSIVVQSIPRNRAGSGNNPYLPPKVLTMAFDIVPQRIALRVLDCTLEVAQECADDLGLMSQENDQIRRAYVAGSGSASIRASTYPTLAHEPEGTSKSAFRGGTYDLLKRLVTREAARGAIKALEPGPGAQWLARFYKANGAAFDGESRYHVGDDFLKALLAEMPAVSSGGVVDPKAIADGILDQREAVAERLREQLASVPGDVQDIKRDFLEKGFR</sequence>
<evidence type="ECO:0000313" key="3">
    <source>
        <dbReference type="Proteomes" id="UP000751190"/>
    </source>
</evidence>
<name>A0A8J5XMQ3_DIALT</name>
<proteinExistence type="predicted"/>
<accession>A0A8J5XMQ3</accession>
<dbReference type="AlphaFoldDB" id="A0A8J5XMQ3"/>
<dbReference type="OrthoDB" id="202710at2759"/>
<gene>
    <name evidence="2" type="ORF">KFE25_006915</name>
</gene>
<comment type="caution">
    <text evidence="2">The sequence shown here is derived from an EMBL/GenBank/DDBJ whole genome shotgun (WGS) entry which is preliminary data.</text>
</comment>
<evidence type="ECO:0000313" key="2">
    <source>
        <dbReference type="EMBL" id="KAG8467863.1"/>
    </source>
</evidence>
<organism evidence="2 3">
    <name type="scientific">Diacronema lutheri</name>
    <name type="common">Unicellular marine alga</name>
    <name type="synonym">Monochrysis lutheri</name>
    <dbReference type="NCBI Taxonomy" id="2081491"/>
    <lineage>
        <taxon>Eukaryota</taxon>
        <taxon>Haptista</taxon>
        <taxon>Haptophyta</taxon>
        <taxon>Pavlovophyceae</taxon>
        <taxon>Pavlovales</taxon>
        <taxon>Pavlovaceae</taxon>
        <taxon>Diacronema</taxon>
    </lineage>
</organism>
<reference evidence="2" key="1">
    <citation type="submission" date="2021-05" db="EMBL/GenBank/DDBJ databases">
        <title>The genome of the haptophyte Pavlova lutheri (Diacronema luteri, Pavlovales) - a model for lipid biosynthesis in eukaryotic algae.</title>
        <authorList>
            <person name="Hulatt C.J."/>
            <person name="Posewitz M.C."/>
        </authorList>
    </citation>
    <scope>NUCLEOTIDE SEQUENCE</scope>
    <source>
        <strain evidence="2">NIVA-4/92</strain>
    </source>
</reference>
<keyword evidence="3" id="KW-1185">Reference proteome</keyword>
<dbReference type="EMBL" id="JAGTXO010000005">
    <property type="protein sequence ID" value="KAG8467863.1"/>
    <property type="molecule type" value="Genomic_DNA"/>
</dbReference>